<dbReference type="SUPFAM" id="SSF46785">
    <property type="entry name" value="Winged helix' DNA-binding domain"/>
    <property type="match status" value="1"/>
</dbReference>
<evidence type="ECO:0000313" key="6">
    <source>
        <dbReference type="EMBL" id="PLC49878.1"/>
    </source>
</evidence>
<dbReference type="OrthoDB" id="5914299at2"/>
<evidence type="ECO:0000313" key="7">
    <source>
        <dbReference type="Proteomes" id="UP000234190"/>
    </source>
</evidence>
<protein>
    <recommendedName>
        <fullName evidence="5">HTH lysR-type domain-containing protein</fullName>
    </recommendedName>
</protein>
<dbReference type="Gene3D" id="1.10.10.10">
    <property type="entry name" value="Winged helix-like DNA-binding domain superfamily/Winged helix DNA-binding domain"/>
    <property type="match status" value="1"/>
</dbReference>
<dbReference type="InterPro" id="IPR005119">
    <property type="entry name" value="LysR_subst-bd"/>
</dbReference>
<dbReference type="Gene3D" id="3.40.190.290">
    <property type="match status" value="1"/>
</dbReference>
<comment type="caution">
    <text evidence="6">The sequence shown here is derived from an EMBL/GenBank/DDBJ whole genome shotgun (WGS) entry which is preliminary data.</text>
</comment>
<reference evidence="6 7" key="1">
    <citation type="submission" date="2017-10" db="EMBL/GenBank/DDBJ databases">
        <title>Two draft genome sequences of Pusillimonas sp. strains isolated from a nitrate- and radionuclide-contaminated groundwater in Russia.</title>
        <authorList>
            <person name="Grouzdev D.S."/>
            <person name="Tourova T.P."/>
            <person name="Goeva M.A."/>
            <person name="Babich T.L."/>
            <person name="Sokolova D.S."/>
            <person name="Abdullin R."/>
            <person name="Poltaraus A.B."/>
            <person name="Toshchakov S.V."/>
            <person name="Nazina T.N."/>
        </authorList>
    </citation>
    <scope>NUCLEOTIDE SEQUENCE [LARGE SCALE GENOMIC DNA]</scope>
    <source>
        <strain evidence="6 7">JR1/69-3-13</strain>
    </source>
</reference>
<keyword evidence="3" id="KW-0238">DNA-binding</keyword>
<evidence type="ECO:0000256" key="4">
    <source>
        <dbReference type="ARBA" id="ARBA00023163"/>
    </source>
</evidence>
<dbReference type="PROSITE" id="PS50931">
    <property type="entry name" value="HTH_LYSR"/>
    <property type="match status" value="1"/>
</dbReference>
<evidence type="ECO:0000256" key="2">
    <source>
        <dbReference type="ARBA" id="ARBA00023015"/>
    </source>
</evidence>
<dbReference type="RefSeq" id="WP_102074071.1">
    <property type="nucleotide sequence ID" value="NZ_PDNW01000008.1"/>
</dbReference>
<dbReference type="SUPFAM" id="SSF53850">
    <property type="entry name" value="Periplasmic binding protein-like II"/>
    <property type="match status" value="1"/>
</dbReference>
<feature type="domain" description="HTH lysR-type" evidence="5">
    <location>
        <begin position="12"/>
        <end position="69"/>
    </location>
</feature>
<gene>
    <name evidence="6" type="ORF">CR159_11380</name>
</gene>
<evidence type="ECO:0000259" key="5">
    <source>
        <dbReference type="PROSITE" id="PS50931"/>
    </source>
</evidence>
<dbReference type="InterPro" id="IPR000847">
    <property type="entry name" value="LysR_HTH_N"/>
</dbReference>
<dbReference type="GO" id="GO:0000976">
    <property type="term" value="F:transcription cis-regulatory region binding"/>
    <property type="evidence" value="ECO:0007669"/>
    <property type="project" value="TreeGrafter"/>
</dbReference>
<keyword evidence="2" id="KW-0805">Transcription regulation</keyword>
<keyword evidence="4" id="KW-0804">Transcription</keyword>
<dbReference type="AlphaFoldDB" id="A0A2N4U4D0"/>
<name>A0A2N4U4D0_9BURK</name>
<proteinExistence type="inferred from homology"/>
<comment type="similarity">
    <text evidence="1">Belongs to the LysR transcriptional regulatory family.</text>
</comment>
<dbReference type="Pfam" id="PF03466">
    <property type="entry name" value="LysR_substrate"/>
    <property type="match status" value="1"/>
</dbReference>
<dbReference type="GO" id="GO:0003700">
    <property type="term" value="F:DNA-binding transcription factor activity"/>
    <property type="evidence" value="ECO:0007669"/>
    <property type="project" value="InterPro"/>
</dbReference>
<dbReference type="CDD" id="cd05466">
    <property type="entry name" value="PBP2_LTTR_substrate"/>
    <property type="match status" value="1"/>
</dbReference>
<sequence length="307" mass="33440">MDSTSDVFTSKLKLRHLRFIATLAETGSMARTAERLFVSYPAVAKTRLEIEEIVGARLTTGRGEAASFTDAGKCLLAASQRILNELVYVTEQVAALRDGLQGHVVVGVRSLDALRWLAPRITQFRASFPSVSISLVDGLHEGVSCGEVDLGLARAGPLRLPTTLAMENLFAIRSVVVGSGYMQGRQLAPGKINWHILLNEAWVLPPVGTPLRDRFDDHLARQGLPGPTNIIVGSDAMVQKELMRSGSFLGLSSEEVARSLVQEDIARVLEIDVSALDDHIALIWRAQTRLHPAVFRLKEFLLGDALG</sequence>
<dbReference type="Pfam" id="PF00126">
    <property type="entry name" value="HTH_1"/>
    <property type="match status" value="1"/>
</dbReference>
<dbReference type="EMBL" id="PDNW01000008">
    <property type="protein sequence ID" value="PLC49878.1"/>
    <property type="molecule type" value="Genomic_DNA"/>
</dbReference>
<evidence type="ECO:0000256" key="1">
    <source>
        <dbReference type="ARBA" id="ARBA00009437"/>
    </source>
</evidence>
<dbReference type="InterPro" id="IPR036390">
    <property type="entry name" value="WH_DNA-bd_sf"/>
</dbReference>
<accession>A0A2N4U4D0</accession>
<dbReference type="PANTHER" id="PTHR30126">
    <property type="entry name" value="HTH-TYPE TRANSCRIPTIONAL REGULATOR"/>
    <property type="match status" value="1"/>
</dbReference>
<dbReference type="Proteomes" id="UP000234190">
    <property type="component" value="Unassembled WGS sequence"/>
</dbReference>
<organism evidence="6 7">
    <name type="scientific">Pollutimonas subterranea</name>
    <dbReference type="NCBI Taxonomy" id="2045210"/>
    <lineage>
        <taxon>Bacteria</taxon>
        <taxon>Pseudomonadati</taxon>
        <taxon>Pseudomonadota</taxon>
        <taxon>Betaproteobacteria</taxon>
        <taxon>Burkholderiales</taxon>
        <taxon>Alcaligenaceae</taxon>
        <taxon>Pollutimonas</taxon>
    </lineage>
</organism>
<keyword evidence="7" id="KW-1185">Reference proteome</keyword>
<dbReference type="PANTHER" id="PTHR30126:SF97">
    <property type="entry name" value="HTH-TYPE TRANSCRIPTIONAL REGULATOR ABGR"/>
    <property type="match status" value="1"/>
</dbReference>
<evidence type="ECO:0000256" key="3">
    <source>
        <dbReference type="ARBA" id="ARBA00023125"/>
    </source>
</evidence>
<dbReference type="InterPro" id="IPR036388">
    <property type="entry name" value="WH-like_DNA-bd_sf"/>
</dbReference>